<reference evidence="2 3" key="1">
    <citation type="submission" date="2017-01" db="EMBL/GenBank/DDBJ databases">
        <authorList>
            <person name="Mah S.A."/>
            <person name="Swanson W.J."/>
            <person name="Moy G.W."/>
            <person name="Vacquier V.D."/>
        </authorList>
    </citation>
    <scope>NUCLEOTIDE SEQUENCE [LARGE SCALE GENOMIC DNA]</scope>
    <source>
        <strain evidence="2 3">M9</strain>
    </source>
</reference>
<dbReference type="AlphaFoldDB" id="A0A1R3VX65"/>
<feature type="transmembrane region" description="Helical" evidence="1">
    <location>
        <begin position="281"/>
        <end position="305"/>
    </location>
</feature>
<dbReference type="EMBL" id="FTPK01000002">
    <property type="protein sequence ID" value="SIT69574.1"/>
    <property type="molecule type" value="Genomic_DNA"/>
</dbReference>
<evidence type="ECO:0000313" key="2">
    <source>
        <dbReference type="EMBL" id="SIT69574.1"/>
    </source>
</evidence>
<protein>
    <recommendedName>
        <fullName evidence="4">Sodium-dependent bicarbonate transport family permease</fullName>
    </recommendedName>
</protein>
<dbReference type="InterPro" id="IPR010293">
    <property type="entry name" value="Sbt_1"/>
</dbReference>
<evidence type="ECO:0008006" key="4">
    <source>
        <dbReference type="Google" id="ProtNLM"/>
    </source>
</evidence>
<sequence length="314" mass="33045">MAFEPVVLFFLLGVFAGLIGSDLKIPGSIYEALSIFLLLAIGLQGGVKLAEFELLELIVPALIILAVGCIIPVAVFPVLQILGKLKRPDAASIAAHYGSVSVVTFSVAVALLQQESVDFEGYMIVFLVLLEIPALVIGVMLARYGVGTVRWGKLVHEVFFGKSILLLTGGLLIGFVAGAEGIKPLDILFFDLFKGVLALFLLEMGLVAASRIAGLKTYGAFLVTFAIVTPILSAALGTVLGWMLGLSVGGTMLLATLYASASYIAAPAAMRIAVPQANPAISIGAALGITFPFNIFLGIPLYFWMARFIHTVGG</sequence>
<feature type="transmembrane region" description="Helical" evidence="1">
    <location>
        <begin position="94"/>
        <end position="112"/>
    </location>
</feature>
<accession>A0A1R3VX65</accession>
<feature type="transmembrane region" description="Helical" evidence="1">
    <location>
        <begin position="59"/>
        <end position="82"/>
    </location>
</feature>
<dbReference type="Proteomes" id="UP000223759">
    <property type="component" value="Unassembled WGS sequence"/>
</dbReference>
<evidence type="ECO:0000256" key="1">
    <source>
        <dbReference type="SAM" id="Phobius"/>
    </source>
</evidence>
<feature type="transmembrane region" description="Helical" evidence="1">
    <location>
        <begin position="6"/>
        <end position="23"/>
    </location>
</feature>
<dbReference type="STRING" id="233100.SAMN05216526_1115"/>
<dbReference type="OrthoDB" id="345121at2"/>
<dbReference type="PANTHER" id="PTHR40400:SF1">
    <property type="entry name" value="SLR1512 PROTEIN"/>
    <property type="match status" value="1"/>
</dbReference>
<dbReference type="PANTHER" id="PTHR40400">
    <property type="entry name" value="SLR1512 PROTEIN"/>
    <property type="match status" value="1"/>
</dbReference>
<gene>
    <name evidence="2" type="ORF">SAMN05216526_1115</name>
</gene>
<dbReference type="RefSeq" id="WP_076755518.1">
    <property type="nucleotide sequence ID" value="NZ_CP023018.1"/>
</dbReference>
<proteinExistence type="predicted"/>
<evidence type="ECO:0000313" key="3">
    <source>
        <dbReference type="Proteomes" id="UP000223759"/>
    </source>
</evidence>
<feature type="transmembrane region" description="Helical" evidence="1">
    <location>
        <begin position="250"/>
        <end position="269"/>
    </location>
</feature>
<feature type="transmembrane region" description="Helical" evidence="1">
    <location>
        <begin position="158"/>
        <end position="177"/>
    </location>
</feature>
<feature type="transmembrane region" description="Helical" evidence="1">
    <location>
        <begin position="124"/>
        <end position="146"/>
    </location>
</feature>
<organism evidence="2 3">
    <name type="scientific">Ectothiorhodosinus mongolicus</name>
    <dbReference type="NCBI Taxonomy" id="233100"/>
    <lineage>
        <taxon>Bacteria</taxon>
        <taxon>Pseudomonadati</taxon>
        <taxon>Pseudomonadota</taxon>
        <taxon>Gammaproteobacteria</taxon>
        <taxon>Chromatiales</taxon>
        <taxon>Ectothiorhodospiraceae</taxon>
        <taxon>Ectothiorhodosinus</taxon>
    </lineage>
</organism>
<keyword evidence="1" id="KW-0812">Transmembrane</keyword>
<name>A0A1R3VX65_9GAMM</name>
<dbReference type="Pfam" id="PF05982">
    <property type="entry name" value="Sbt_1"/>
    <property type="match status" value="1"/>
</dbReference>
<feature type="transmembrane region" description="Helical" evidence="1">
    <location>
        <begin position="221"/>
        <end position="244"/>
    </location>
</feature>
<keyword evidence="3" id="KW-1185">Reference proteome</keyword>
<keyword evidence="1" id="KW-0472">Membrane</keyword>
<feature type="transmembrane region" description="Helical" evidence="1">
    <location>
        <begin position="189"/>
        <end position="209"/>
    </location>
</feature>
<keyword evidence="1" id="KW-1133">Transmembrane helix</keyword>
<feature type="transmembrane region" description="Helical" evidence="1">
    <location>
        <begin position="30"/>
        <end position="47"/>
    </location>
</feature>